<feature type="domain" description="Glycosyl transferase family 1" evidence="2">
    <location>
        <begin position="223"/>
        <end position="379"/>
    </location>
</feature>
<dbReference type="Proteomes" id="UP001291306">
    <property type="component" value="Unassembled WGS sequence"/>
</dbReference>
<dbReference type="AlphaFoldDB" id="A0AAW9IAP5"/>
<evidence type="ECO:0000259" key="2">
    <source>
        <dbReference type="Pfam" id="PF00534"/>
    </source>
</evidence>
<dbReference type="PANTHER" id="PTHR46401:SF2">
    <property type="entry name" value="GLYCOSYLTRANSFERASE WBBK-RELATED"/>
    <property type="match status" value="1"/>
</dbReference>
<evidence type="ECO:0000259" key="3">
    <source>
        <dbReference type="Pfam" id="PF13439"/>
    </source>
</evidence>
<gene>
    <name evidence="4" type="ORF">GNF79_06630</name>
</gene>
<protein>
    <submittedName>
        <fullName evidence="4">Glycosyltransferase</fullName>
    </submittedName>
</protein>
<dbReference type="SUPFAM" id="SSF53756">
    <property type="entry name" value="UDP-Glycosyltransferase/glycogen phosphorylase"/>
    <property type="match status" value="1"/>
</dbReference>
<sequence length="396" mass="45738">MKVLIINSVCGIRSTGKIVMDLYNTIESYGDECCIAYGRDIPPKNIKTIRIGSNFDNYTHLISSRFLDNHGLGSKKVTKEFIKAIEEYNPDVIHLHNLHGYYLNIEILFRYLKKINKKVIWTLHDCWAFTGHCASFDYVGCEKWKYGCDNCCQTGEYPKSIIKDNSKENYLIKKKIFTLLNNMIIVTPSKWLAELVKQSFLKKYDVKVINNGIDLNVFKPVENNLRKKYNLEKKFVILGVASIFNKRKGIDYFIKLSKILDNNFKIILIGVPKKIIKSLPNNIICIERIDNVDELKEFYTMADVFFNPTMEEVFGMTNIESLACGTPVITFNTGGSPECILNEKCGFIVKKGDINEVYKNILRLKNTEKMADKIINSASNFDKEEKYKEYIKLYKA</sequence>
<reference evidence="4" key="1">
    <citation type="submission" date="2019-11" db="EMBL/GenBank/DDBJ databases">
        <title>Characterization of Clostridium perfringens isolates from swine manure treated agricultural soils.</title>
        <authorList>
            <person name="Wushke S.T."/>
        </authorList>
    </citation>
    <scope>NUCLEOTIDE SEQUENCE</scope>
    <source>
        <strain evidence="4">X26</strain>
    </source>
</reference>
<evidence type="ECO:0000256" key="1">
    <source>
        <dbReference type="ARBA" id="ARBA00022679"/>
    </source>
</evidence>
<comment type="caution">
    <text evidence="4">The sequence shown here is derived from an EMBL/GenBank/DDBJ whole genome shotgun (WGS) entry which is preliminary data.</text>
</comment>
<feature type="domain" description="Glycosyltransferase subfamily 4-like N-terminal" evidence="3">
    <location>
        <begin position="67"/>
        <end position="216"/>
    </location>
</feature>
<dbReference type="EMBL" id="WNVC01000017">
    <property type="protein sequence ID" value="MDZ4998780.1"/>
    <property type="molecule type" value="Genomic_DNA"/>
</dbReference>
<dbReference type="Pfam" id="PF13439">
    <property type="entry name" value="Glyco_transf_4"/>
    <property type="match status" value="1"/>
</dbReference>
<evidence type="ECO:0000313" key="4">
    <source>
        <dbReference type="EMBL" id="MDZ4998780.1"/>
    </source>
</evidence>
<dbReference type="InterPro" id="IPR001296">
    <property type="entry name" value="Glyco_trans_1"/>
</dbReference>
<name>A0AAW9IAP5_CLOPF</name>
<evidence type="ECO:0000313" key="5">
    <source>
        <dbReference type="Proteomes" id="UP001291306"/>
    </source>
</evidence>
<dbReference type="GO" id="GO:0016757">
    <property type="term" value="F:glycosyltransferase activity"/>
    <property type="evidence" value="ECO:0007669"/>
    <property type="project" value="InterPro"/>
</dbReference>
<dbReference type="Gene3D" id="3.40.50.2000">
    <property type="entry name" value="Glycogen Phosphorylase B"/>
    <property type="match status" value="2"/>
</dbReference>
<accession>A0AAW9IAP5</accession>
<dbReference type="InterPro" id="IPR028098">
    <property type="entry name" value="Glyco_trans_4-like_N"/>
</dbReference>
<dbReference type="Pfam" id="PF00534">
    <property type="entry name" value="Glycos_transf_1"/>
    <property type="match status" value="1"/>
</dbReference>
<proteinExistence type="predicted"/>
<dbReference type="RefSeq" id="WP_280558417.1">
    <property type="nucleotide sequence ID" value="NZ_MUBX01000008.1"/>
</dbReference>
<keyword evidence="1" id="KW-0808">Transferase</keyword>
<dbReference type="PANTHER" id="PTHR46401">
    <property type="entry name" value="GLYCOSYLTRANSFERASE WBBK-RELATED"/>
    <property type="match status" value="1"/>
</dbReference>
<organism evidence="4 5">
    <name type="scientific">Clostridium perfringens</name>
    <dbReference type="NCBI Taxonomy" id="1502"/>
    <lineage>
        <taxon>Bacteria</taxon>
        <taxon>Bacillati</taxon>
        <taxon>Bacillota</taxon>
        <taxon>Clostridia</taxon>
        <taxon>Eubacteriales</taxon>
        <taxon>Clostridiaceae</taxon>
        <taxon>Clostridium</taxon>
    </lineage>
</organism>